<keyword evidence="11 14" id="KW-1133">Transmembrane helix</keyword>
<evidence type="ECO:0000256" key="9">
    <source>
        <dbReference type="ARBA" id="ARBA00022777"/>
    </source>
</evidence>
<dbReference type="PANTHER" id="PTHR43065">
    <property type="entry name" value="SENSOR HISTIDINE KINASE"/>
    <property type="match status" value="1"/>
</dbReference>
<dbReference type="SUPFAM" id="SSF55874">
    <property type="entry name" value="ATPase domain of HSP90 chaperone/DNA topoisomerase II/histidine kinase"/>
    <property type="match status" value="1"/>
</dbReference>
<gene>
    <name evidence="17" type="ORF">DSOUD_2308</name>
</gene>
<dbReference type="RefSeq" id="WP_053551107.1">
    <property type="nucleotide sequence ID" value="NZ_CP010802.1"/>
</dbReference>
<dbReference type="PRINTS" id="PR00344">
    <property type="entry name" value="BCTRLSENSOR"/>
</dbReference>
<dbReference type="Pfam" id="PF00512">
    <property type="entry name" value="HisKA"/>
    <property type="match status" value="1"/>
</dbReference>
<dbReference type="Gene3D" id="6.10.340.10">
    <property type="match status" value="1"/>
</dbReference>
<evidence type="ECO:0000256" key="8">
    <source>
        <dbReference type="ARBA" id="ARBA00022741"/>
    </source>
</evidence>
<dbReference type="GO" id="GO:0005524">
    <property type="term" value="F:ATP binding"/>
    <property type="evidence" value="ECO:0007669"/>
    <property type="project" value="UniProtKB-KW"/>
</dbReference>
<accession>A0A0M4D299</accession>
<dbReference type="CDD" id="cd06225">
    <property type="entry name" value="HAMP"/>
    <property type="match status" value="1"/>
</dbReference>
<dbReference type="Pfam" id="PF02518">
    <property type="entry name" value="HATPase_c"/>
    <property type="match status" value="1"/>
</dbReference>
<keyword evidence="18" id="KW-1185">Reference proteome</keyword>
<feature type="domain" description="HAMP" evidence="16">
    <location>
        <begin position="420"/>
        <end position="472"/>
    </location>
</feature>
<organism evidence="17 18">
    <name type="scientific">Desulfuromonas soudanensis</name>
    <dbReference type="NCBI Taxonomy" id="1603606"/>
    <lineage>
        <taxon>Bacteria</taxon>
        <taxon>Pseudomonadati</taxon>
        <taxon>Thermodesulfobacteriota</taxon>
        <taxon>Desulfuromonadia</taxon>
        <taxon>Desulfuromonadales</taxon>
        <taxon>Desulfuromonadaceae</taxon>
        <taxon>Desulfuromonas</taxon>
    </lineage>
</organism>
<dbReference type="InterPro" id="IPR036890">
    <property type="entry name" value="HATPase_C_sf"/>
</dbReference>
<evidence type="ECO:0000256" key="11">
    <source>
        <dbReference type="ARBA" id="ARBA00022989"/>
    </source>
</evidence>
<dbReference type="EC" id="2.7.13.3" evidence="3"/>
<dbReference type="SUPFAM" id="SSF103190">
    <property type="entry name" value="Sensory domain-like"/>
    <property type="match status" value="1"/>
</dbReference>
<keyword evidence="5" id="KW-0597">Phosphoprotein</keyword>
<dbReference type="GO" id="GO:0000155">
    <property type="term" value="F:phosphorelay sensor kinase activity"/>
    <property type="evidence" value="ECO:0007669"/>
    <property type="project" value="InterPro"/>
</dbReference>
<dbReference type="GO" id="GO:0005886">
    <property type="term" value="C:plasma membrane"/>
    <property type="evidence" value="ECO:0007669"/>
    <property type="project" value="UniProtKB-SubCell"/>
</dbReference>
<dbReference type="CDD" id="cd00075">
    <property type="entry name" value="HATPase"/>
    <property type="match status" value="1"/>
</dbReference>
<evidence type="ECO:0000256" key="6">
    <source>
        <dbReference type="ARBA" id="ARBA00022679"/>
    </source>
</evidence>
<evidence type="ECO:0000256" key="4">
    <source>
        <dbReference type="ARBA" id="ARBA00022475"/>
    </source>
</evidence>
<dbReference type="InterPro" id="IPR005467">
    <property type="entry name" value="His_kinase_dom"/>
</dbReference>
<dbReference type="InterPro" id="IPR000014">
    <property type="entry name" value="PAS"/>
</dbReference>
<keyword evidence="7 14" id="KW-0812">Transmembrane</keyword>
<dbReference type="AlphaFoldDB" id="A0A0M4D299"/>
<evidence type="ECO:0000256" key="2">
    <source>
        <dbReference type="ARBA" id="ARBA00004651"/>
    </source>
</evidence>
<keyword evidence="6" id="KW-0808">Transferase</keyword>
<dbReference type="SMART" id="SM00387">
    <property type="entry name" value="HATPase_c"/>
    <property type="match status" value="1"/>
</dbReference>
<dbReference type="InterPro" id="IPR003661">
    <property type="entry name" value="HisK_dim/P_dom"/>
</dbReference>
<evidence type="ECO:0000256" key="3">
    <source>
        <dbReference type="ARBA" id="ARBA00012438"/>
    </source>
</evidence>
<evidence type="ECO:0000256" key="14">
    <source>
        <dbReference type="SAM" id="Phobius"/>
    </source>
</evidence>
<dbReference type="SUPFAM" id="SSF47384">
    <property type="entry name" value="Homodimeric domain of signal transducing histidine kinase"/>
    <property type="match status" value="1"/>
</dbReference>
<dbReference type="InterPro" id="IPR036097">
    <property type="entry name" value="HisK_dim/P_sf"/>
</dbReference>
<dbReference type="CDD" id="cd18774">
    <property type="entry name" value="PDC2_HK_sensor"/>
    <property type="match status" value="1"/>
</dbReference>
<dbReference type="SMART" id="SM00304">
    <property type="entry name" value="HAMP"/>
    <property type="match status" value="1"/>
</dbReference>
<keyword evidence="8" id="KW-0547">Nucleotide-binding</keyword>
<dbReference type="PROSITE" id="PS50109">
    <property type="entry name" value="HIS_KIN"/>
    <property type="match status" value="1"/>
</dbReference>
<evidence type="ECO:0000256" key="5">
    <source>
        <dbReference type="ARBA" id="ARBA00022553"/>
    </source>
</evidence>
<dbReference type="Proteomes" id="UP000057158">
    <property type="component" value="Chromosome"/>
</dbReference>
<evidence type="ECO:0000256" key="10">
    <source>
        <dbReference type="ARBA" id="ARBA00022840"/>
    </source>
</evidence>
<sequence length="833" mass="91881">MAALNLQKKVLYAFLFLSLVPLMLLAANSHRSLRSVETLLRDGAAEALNEQAAEALALRAEMVAKEVSDFLAAVENDLHDLVLLPPDRDAWQVFRDGHRRQVWSRGGTNRHPVEQKEMLPLYSELAFVGADGRERLRIVEGETRPPLRDVSIPANTTYLSEDYFLKARNLPPGEIHVSRVTGWHVNRQEQLRGAGTPEEAVEGGIYRGVVRFAAPVRDPAGTLQGVVVLSLDHRHLMEFTQHILPTAERYVVFPSYGSGNYAFMFDDEGWMIAHPKYWDIRGLDRSGRLVPPYRAGSSEEDIRLGNIPYNLYQAGFIHPNYPLVAEAVLEGRSGVVDVTNVGGSRKIMAYAPIPFASGEYGRHGFFGGVTIGAEVRVFHKPAAETSAVIRRQFTRFVSETWMLITVTGLLVFMVAWHLAGGIVDPLTRLIEGTKAMARGHLATPVPVTSQDEVGELAASFNAMARELVLRRERLLKTLKDLRRSRQDILRERNFKETIVENIETGILTLDEEGGVTSVNGPAQRLLDLLPRDGVIPVDDLLSAWPEILGALQESIAAPQETPWSRYVELERQGKSQTFRLATFPLVFGNGGGRIVTVEDLTERTGMRHRIARMERLASLGRLSAGLAHEIRNPLTGVSLLLDELHDRLLGQSGDQDLIRRALGEMERLEGLVNELLNFASRPQARLEKGDVGGVLRDILFLVKKQCQNAGIVLEETVAGDLQAMQLDSAKLKQAFLNLLTNAIDAMPGGGLLRVEAHNEQGGVQIVVSDTGVGIPADRIPLVFEPFYTSKGEGTGLGLAITHNIVSDHGGRIEVRSHPGQGSTFLLWFPGTPS</sequence>
<evidence type="ECO:0000313" key="18">
    <source>
        <dbReference type="Proteomes" id="UP000057158"/>
    </source>
</evidence>
<evidence type="ECO:0000256" key="12">
    <source>
        <dbReference type="ARBA" id="ARBA00023012"/>
    </source>
</evidence>
<dbReference type="SUPFAM" id="SSF55785">
    <property type="entry name" value="PYP-like sensor domain (PAS domain)"/>
    <property type="match status" value="1"/>
</dbReference>
<dbReference type="PANTHER" id="PTHR43065:SF10">
    <property type="entry name" value="PEROXIDE STRESS-ACTIVATED HISTIDINE KINASE MAK3"/>
    <property type="match status" value="1"/>
</dbReference>
<evidence type="ECO:0000313" key="17">
    <source>
        <dbReference type="EMBL" id="ALC17071.1"/>
    </source>
</evidence>
<name>A0A0M4D299_9BACT</name>
<dbReference type="InterPro" id="IPR003594">
    <property type="entry name" value="HATPase_dom"/>
</dbReference>
<dbReference type="InterPro" id="IPR029151">
    <property type="entry name" value="Sensor-like_sf"/>
</dbReference>
<proteinExistence type="predicted"/>
<comment type="subcellular location">
    <subcellularLocation>
        <location evidence="2">Cell membrane</location>
        <topology evidence="2">Multi-pass membrane protein</topology>
    </subcellularLocation>
</comment>
<keyword evidence="13" id="KW-0175">Coiled coil</keyword>
<evidence type="ECO:0000256" key="13">
    <source>
        <dbReference type="SAM" id="Coils"/>
    </source>
</evidence>
<keyword evidence="4" id="KW-1003">Cell membrane</keyword>
<keyword evidence="14" id="KW-0472">Membrane</keyword>
<reference evidence="17 18" key="1">
    <citation type="submission" date="2015-07" db="EMBL/GenBank/DDBJ databases">
        <title>Isolation and Genomic Characterization of a Novel Halophilic Metal-Reducing Deltaproteobacterium from the Deep Subsurface.</title>
        <authorList>
            <person name="Badalamenti J.P."/>
            <person name="Summers Z.M."/>
            <person name="Gralnick J.A."/>
            <person name="Bond D.R."/>
        </authorList>
    </citation>
    <scope>NUCLEOTIDE SEQUENCE [LARGE SCALE GENOMIC DNA]</scope>
    <source>
        <strain evidence="17 18">WTL</strain>
    </source>
</reference>
<keyword evidence="9 17" id="KW-0418">Kinase</keyword>
<dbReference type="KEGG" id="des:DSOUD_2308"/>
<keyword evidence="10" id="KW-0067">ATP-binding</keyword>
<dbReference type="PATRIC" id="fig|1603606.3.peg.2498"/>
<evidence type="ECO:0000259" key="16">
    <source>
        <dbReference type="PROSITE" id="PS50885"/>
    </source>
</evidence>
<dbReference type="Gene3D" id="1.10.287.130">
    <property type="match status" value="1"/>
</dbReference>
<dbReference type="CDD" id="cd00130">
    <property type="entry name" value="PAS"/>
    <property type="match status" value="1"/>
</dbReference>
<dbReference type="OrthoDB" id="5437527at2"/>
<evidence type="ECO:0000256" key="7">
    <source>
        <dbReference type="ARBA" id="ARBA00022692"/>
    </source>
</evidence>
<dbReference type="Gene3D" id="3.30.565.10">
    <property type="entry name" value="Histidine kinase-like ATPase, C-terminal domain"/>
    <property type="match status" value="1"/>
</dbReference>
<dbReference type="Gene3D" id="3.30.450.20">
    <property type="entry name" value="PAS domain"/>
    <property type="match status" value="2"/>
</dbReference>
<feature type="transmembrane region" description="Helical" evidence="14">
    <location>
        <begin position="400"/>
        <end position="419"/>
    </location>
</feature>
<dbReference type="CDD" id="cd00082">
    <property type="entry name" value="HisKA"/>
    <property type="match status" value="1"/>
</dbReference>
<dbReference type="STRING" id="1603606.DSOUD_2308"/>
<dbReference type="SMART" id="SM00388">
    <property type="entry name" value="HisKA"/>
    <property type="match status" value="1"/>
</dbReference>
<feature type="coiled-coil region" evidence="13">
    <location>
        <begin position="464"/>
        <end position="491"/>
    </location>
</feature>
<dbReference type="InterPro" id="IPR035965">
    <property type="entry name" value="PAS-like_dom_sf"/>
</dbReference>
<dbReference type="SUPFAM" id="SSF158472">
    <property type="entry name" value="HAMP domain-like"/>
    <property type="match status" value="1"/>
</dbReference>
<protein>
    <recommendedName>
        <fullName evidence="3">histidine kinase</fullName>
        <ecNumber evidence="3">2.7.13.3</ecNumber>
    </recommendedName>
</protein>
<evidence type="ECO:0000256" key="1">
    <source>
        <dbReference type="ARBA" id="ARBA00000085"/>
    </source>
</evidence>
<feature type="domain" description="Histidine kinase" evidence="15">
    <location>
        <begin position="625"/>
        <end position="832"/>
    </location>
</feature>
<dbReference type="Pfam" id="PF00672">
    <property type="entry name" value="HAMP"/>
    <property type="match status" value="1"/>
</dbReference>
<evidence type="ECO:0000259" key="15">
    <source>
        <dbReference type="PROSITE" id="PS50109"/>
    </source>
</evidence>
<dbReference type="InterPro" id="IPR003660">
    <property type="entry name" value="HAMP_dom"/>
</dbReference>
<keyword evidence="12" id="KW-0902">Two-component regulatory system</keyword>
<dbReference type="InterPro" id="IPR004358">
    <property type="entry name" value="Sig_transdc_His_kin-like_C"/>
</dbReference>
<comment type="catalytic activity">
    <reaction evidence="1">
        <text>ATP + protein L-histidine = ADP + protein N-phospho-L-histidine.</text>
        <dbReference type="EC" id="2.7.13.3"/>
    </reaction>
</comment>
<dbReference type="EMBL" id="CP010802">
    <property type="protein sequence ID" value="ALC17071.1"/>
    <property type="molecule type" value="Genomic_DNA"/>
</dbReference>
<dbReference type="PROSITE" id="PS50885">
    <property type="entry name" value="HAMP"/>
    <property type="match status" value="1"/>
</dbReference>